<feature type="domain" description="Peptidase M48" evidence="8">
    <location>
        <begin position="187"/>
        <end position="328"/>
    </location>
</feature>
<evidence type="ECO:0000256" key="3">
    <source>
        <dbReference type="ARBA" id="ARBA00022801"/>
    </source>
</evidence>
<dbReference type="RefSeq" id="WP_085366551.1">
    <property type="nucleotide sequence ID" value="NZ_CAUJPZ010000034.1"/>
</dbReference>
<comment type="similarity">
    <text evidence="6">Belongs to the peptidase M48 family.</text>
</comment>
<dbReference type="GeneID" id="94581751"/>
<dbReference type="OrthoDB" id="9810445at2"/>
<keyword evidence="7" id="KW-0812">Transmembrane</keyword>
<dbReference type="AlphaFoldDB" id="A0A1X3D4G7"/>
<accession>A0A1X3D4G7</accession>
<evidence type="ECO:0000256" key="7">
    <source>
        <dbReference type="SAM" id="Phobius"/>
    </source>
</evidence>
<dbReference type="PANTHER" id="PTHR22726">
    <property type="entry name" value="METALLOENDOPEPTIDASE OMA1"/>
    <property type="match status" value="1"/>
</dbReference>
<comment type="cofactor">
    <cofactor evidence="6">
        <name>Zn(2+)</name>
        <dbReference type="ChEBI" id="CHEBI:29105"/>
    </cofactor>
    <text evidence="6">Binds 1 zinc ion per subunit.</text>
</comment>
<organism evidence="10 11">
    <name type="scientific">Neisseria dentiae</name>
    <dbReference type="NCBI Taxonomy" id="194197"/>
    <lineage>
        <taxon>Bacteria</taxon>
        <taxon>Pseudomonadati</taxon>
        <taxon>Pseudomonadota</taxon>
        <taxon>Betaproteobacteria</taxon>
        <taxon>Neisseriales</taxon>
        <taxon>Neisseriaceae</taxon>
        <taxon>Neisseria</taxon>
    </lineage>
</organism>
<keyword evidence="2" id="KW-0479">Metal-binding</keyword>
<protein>
    <submittedName>
        <fullName evidence="10">Uncharacterized protein</fullName>
    </submittedName>
</protein>
<proteinExistence type="inferred from homology"/>
<dbReference type="STRING" id="194197.BWD09_09660"/>
<feature type="domain" description="DUF7092" evidence="9">
    <location>
        <begin position="5"/>
        <end position="79"/>
    </location>
</feature>
<evidence type="ECO:0000259" key="8">
    <source>
        <dbReference type="Pfam" id="PF01435"/>
    </source>
</evidence>
<evidence type="ECO:0000256" key="2">
    <source>
        <dbReference type="ARBA" id="ARBA00022723"/>
    </source>
</evidence>
<dbReference type="InterPro" id="IPR001915">
    <property type="entry name" value="Peptidase_M48"/>
</dbReference>
<evidence type="ECO:0000313" key="11">
    <source>
        <dbReference type="Proteomes" id="UP000193118"/>
    </source>
</evidence>
<evidence type="ECO:0000259" key="9">
    <source>
        <dbReference type="Pfam" id="PF23368"/>
    </source>
</evidence>
<dbReference type="GO" id="GO:0051603">
    <property type="term" value="P:proteolysis involved in protein catabolic process"/>
    <property type="evidence" value="ECO:0007669"/>
    <property type="project" value="TreeGrafter"/>
</dbReference>
<dbReference type="Pfam" id="PF23368">
    <property type="entry name" value="DUF7092"/>
    <property type="match status" value="1"/>
</dbReference>
<dbReference type="GO" id="GO:0046872">
    <property type="term" value="F:metal ion binding"/>
    <property type="evidence" value="ECO:0007669"/>
    <property type="project" value="UniProtKB-KW"/>
</dbReference>
<dbReference type="GO" id="GO:0016020">
    <property type="term" value="C:membrane"/>
    <property type="evidence" value="ECO:0007669"/>
    <property type="project" value="TreeGrafter"/>
</dbReference>
<evidence type="ECO:0000313" key="10">
    <source>
        <dbReference type="EMBL" id="OSI14813.1"/>
    </source>
</evidence>
<keyword evidence="1 6" id="KW-0645">Protease</keyword>
<dbReference type="PANTHER" id="PTHR22726:SF1">
    <property type="entry name" value="METALLOENDOPEPTIDASE OMA1, MITOCHONDRIAL"/>
    <property type="match status" value="1"/>
</dbReference>
<name>A0A1X3D4G7_9NEIS</name>
<dbReference type="Proteomes" id="UP000193118">
    <property type="component" value="Unassembled WGS sequence"/>
</dbReference>
<dbReference type="GO" id="GO:0004222">
    <property type="term" value="F:metalloendopeptidase activity"/>
    <property type="evidence" value="ECO:0007669"/>
    <property type="project" value="InterPro"/>
</dbReference>
<reference evidence="11" key="1">
    <citation type="submission" date="2017-01" db="EMBL/GenBank/DDBJ databases">
        <authorList>
            <person name="Wolfgang W.J."/>
            <person name="Cole J."/>
            <person name="Wroblewski D."/>
            <person name="Mcginnis J."/>
            <person name="Musser K.A."/>
        </authorList>
    </citation>
    <scope>NUCLEOTIDE SEQUENCE [LARGE SCALE GENOMIC DNA]</scope>
    <source>
        <strain evidence="11">DSM 19151</strain>
    </source>
</reference>
<dbReference type="Pfam" id="PF01435">
    <property type="entry name" value="Peptidase_M48"/>
    <property type="match status" value="1"/>
</dbReference>
<keyword evidence="11" id="KW-1185">Reference proteome</keyword>
<dbReference type="EMBL" id="MTBO01000029">
    <property type="protein sequence ID" value="OSI14813.1"/>
    <property type="molecule type" value="Genomic_DNA"/>
</dbReference>
<keyword evidence="7" id="KW-0472">Membrane</keyword>
<sequence>MAESVTVRYYDGKRNTPHQAELSLDGERLRIVYGGGQTDFYPLHSAAYLAGVGGVLPVLELPDDARIEFPDHHVPDWLPLQNRAMLKHVGRLEQSWKWAGIGLVVVVCVITAVFKWGIPAAAYYAARHLPAQTLDDIGGQAEKAIVGLTGESRLSAARKREISNLYQTLKPEKPAKLLFRQGNGLGANALAIPNNTIVLTDELIALAKHDNEILAVLAHEQGHLSERHSLQQALRGIGTGVFLLLITGDTSDLLSNLPAMLVAAQYSQTFELEADRYAINALKRQNIPPKHLADFLQRLNSSHGHGESGAAQVFGSHPVTAERVKQVEMLAE</sequence>
<gene>
    <name evidence="10" type="ORF">BWD09_09660</name>
</gene>
<dbReference type="InterPro" id="IPR055518">
    <property type="entry name" value="DUF7092"/>
</dbReference>
<evidence type="ECO:0000256" key="4">
    <source>
        <dbReference type="ARBA" id="ARBA00022833"/>
    </source>
</evidence>
<keyword evidence="5 6" id="KW-0482">Metalloprotease</keyword>
<comment type="caution">
    <text evidence="10">The sequence shown here is derived from an EMBL/GenBank/DDBJ whole genome shotgun (WGS) entry which is preliminary data.</text>
</comment>
<dbReference type="Gene3D" id="3.30.2010.10">
    <property type="entry name" value="Metalloproteases ('zincins'), catalytic domain"/>
    <property type="match status" value="1"/>
</dbReference>
<evidence type="ECO:0000256" key="5">
    <source>
        <dbReference type="ARBA" id="ARBA00023049"/>
    </source>
</evidence>
<dbReference type="CDD" id="cd07332">
    <property type="entry name" value="M48C_Oma1_like"/>
    <property type="match status" value="1"/>
</dbReference>
<keyword evidence="7" id="KW-1133">Transmembrane helix</keyword>
<evidence type="ECO:0000256" key="1">
    <source>
        <dbReference type="ARBA" id="ARBA00022670"/>
    </source>
</evidence>
<evidence type="ECO:0000256" key="6">
    <source>
        <dbReference type="RuleBase" id="RU003983"/>
    </source>
</evidence>
<keyword evidence="4 6" id="KW-0862">Zinc</keyword>
<keyword evidence="3 6" id="KW-0378">Hydrolase</keyword>
<feature type="transmembrane region" description="Helical" evidence="7">
    <location>
        <begin position="98"/>
        <end position="118"/>
    </location>
</feature>
<dbReference type="InterPro" id="IPR051156">
    <property type="entry name" value="Mito/Outer_Membr_Metalloprot"/>
</dbReference>